<evidence type="ECO:0000313" key="2">
    <source>
        <dbReference type="Proteomes" id="UP001239111"/>
    </source>
</evidence>
<evidence type="ECO:0000313" key="1">
    <source>
        <dbReference type="EMBL" id="KAJ8672966.1"/>
    </source>
</evidence>
<organism evidence="1 2">
    <name type="scientific">Eretmocerus hayati</name>
    <dbReference type="NCBI Taxonomy" id="131215"/>
    <lineage>
        <taxon>Eukaryota</taxon>
        <taxon>Metazoa</taxon>
        <taxon>Ecdysozoa</taxon>
        <taxon>Arthropoda</taxon>
        <taxon>Hexapoda</taxon>
        <taxon>Insecta</taxon>
        <taxon>Pterygota</taxon>
        <taxon>Neoptera</taxon>
        <taxon>Endopterygota</taxon>
        <taxon>Hymenoptera</taxon>
        <taxon>Apocrita</taxon>
        <taxon>Proctotrupomorpha</taxon>
        <taxon>Chalcidoidea</taxon>
        <taxon>Aphelinidae</taxon>
        <taxon>Aphelininae</taxon>
        <taxon>Eretmocerus</taxon>
    </lineage>
</organism>
<proteinExistence type="predicted"/>
<dbReference type="EMBL" id="CM056743">
    <property type="protein sequence ID" value="KAJ8672966.1"/>
    <property type="molecule type" value="Genomic_DNA"/>
</dbReference>
<gene>
    <name evidence="1" type="ORF">QAD02_004227</name>
</gene>
<sequence>MQPGLDRLQVSPRPFRGHCYFRSTSQGEHRRQPLRYLNVVGLKIDVVLLPKFEGQQCHGRCSPPKKASELLSTTSRQLKREMLDLPRTQSPAVVSSTISRPPLVPGDISRPGSSPATPLPKRGRLGDRYDIAAGSSGRTMPRPMQLPEKASELLSMTPRQSKREMLHLPRTRSTAGVSSAISRPLLLPGDVSGRASSPATLIPKQTRCEDRRGFVAEIRGPIMPRPMQPARKA</sequence>
<dbReference type="Proteomes" id="UP001239111">
    <property type="component" value="Chromosome 3"/>
</dbReference>
<accession>A0ACC2NP98</accession>
<keyword evidence="2" id="KW-1185">Reference proteome</keyword>
<reference evidence="1" key="1">
    <citation type="submission" date="2023-04" db="EMBL/GenBank/DDBJ databases">
        <title>A chromosome-level genome assembly of the parasitoid wasp Eretmocerus hayati.</title>
        <authorList>
            <person name="Zhong Y."/>
            <person name="Liu S."/>
            <person name="Liu Y."/>
        </authorList>
    </citation>
    <scope>NUCLEOTIDE SEQUENCE</scope>
    <source>
        <strain evidence="1">ZJU_SS_LIU_2023</strain>
    </source>
</reference>
<protein>
    <submittedName>
        <fullName evidence="1">Uncharacterized protein</fullName>
    </submittedName>
</protein>
<comment type="caution">
    <text evidence="1">The sequence shown here is derived from an EMBL/GenBank/DDBJ whole genome shotgun (WGS) entry which is preliminary data.</text>
</comment>
<name>A0ACC2NP98_9HYME</name>